<evidence type="ECO:0000313" key="3">
    <source>
        <dbReference type="EMBL" id="WEK34018.1"/>
    </source>
</evidence>
<feature type="compositionally biased region" description="Polar residues" evidence="1">
    <location>
        <begin position="65"/>
        <end position="75"/>
    </location>
</feature>
<reference evidence="3" key="1">
    <citation type="submission" date="2023-03" db="EMBL/GenBank/DDBJ databases">
        <title>Andean soil-derived lignocellulolytic bacterial consortium as a source of novel taxa and putative plastic-active enzymes.</title>
        <authorList>
            <person name="Diaz-Garcia L."/>
            <person name="Chuvochina M."/>
            <person name="Feuerriegel G."/>
            <person name="Bunk B."/>
            <person name="Sproer C."/>
            <person name="Streit W.R."/>
            <person name="Rodriguez L.M."/>
            <person name="Overmann J."/>
            <person name="Jimenez D.J."/>
        </authorList>
    </citation>
    <scope>NUCLEOTIDE SEQUENCE</scope>
    <source>
        <strain evidence="3">MAG 7</strain>
    </source>
</reference>
<organism evidence="3 4">
    <name type="scientific">Candidatus Pseudobacter hemicellulosilyticus</name>
    <dbReference type="NCBI Taxonomy" id="3121375"/>
    <lineage>
        <taxon>Bacteria</taxon>
        <taxon>Pseudomonadati</taxon>
        <taxon>Bacteroidota</taxon>
        <taxon>Chitinophagia</taxon>
        <taxon>Chitinophagales</taxon>
        <taxon>Chitinophagaceae</taxon>
        <taxon>Pseudobacter</taxon>
    </lineage>
</organism>
<keyword evidence="2" id="KW-0732">Signal</keyword>
<feature type="chain" id="PRO_5042618897" description="DUF4148 domain-containing protein" evidence="2">
    <location>
        <begin position="26"/>
        <end position="178"/>
    </location>
</feature>
<feature type="compositionally biased region" description="Low complexity" evidence="1">
    <location>
        <begin position="115"/>
        <end position="130"/>
    </location>
</feature>
<accession>A0AAJ5WQU0</accession>
<sequence>MMNTFSVKMSGLLLAVTLSAAAVQAQEYRTDVSIREQIMNKSVPGAQFAPGATKKLATRKALSGQQEVHNETIGTQLKKGTAPGMTFAPGTGGNARTTRSLAGARNTAAKRSTSALPSDAQAAKPAAPAAERMQLPTQGTSEDKTQTEAPVKKVQTSTVPKPVARPAQQSGGNRTTRQ</sequence>
<evidence type="ECO:0000256" key="2">
    <source>
        <dbReference type="SAM" id="SignalP"/>
    </source>
</evidence>
<evidence type="ECO:0000313" key="4">
    <source>
        <dbReference type="Proteomes" id="UP001220610"/>
    </source>
</evidence>
<name>A0AAJ5WQU0_9BACT</name>
<feature type="region of interest" description="Disordered" evidence="1">
    <location>
        <begin position="65"/>
        <end position="178"/>
    </location>
</feature>
<feature type="signal peptide" evidence="2">
    <location>
        <begin position="1"/>
        <end position="25"/>
    </location>
</feature>
<dbReference type="EMBL" id="CP119311">
    <property type="protein sequence ID" value="WEK34018.1"/>
    <property type="molecule type" value="Genomic_DNA"/>
</dbReference>
<feature type="compositionally biased region" description="Polar residues" evidence="1">
    <location>
        <begin position="167"/>
        <end position="178"/>
    </location>
</feature>
<evidence type="ECO:0000256" key="1">
    <source>
        <dbReference type="SAM" id="MobiDB-lite"/>
    </source>
</evidence>
<dbReference type="Proteomes" id="UP001220610">
    <property type="component" value="Chromosome"/>
</dbReference>
<gene>
    <name evidence="3" type="ORF">P0Y53_16140</name>
</gene>
<evidence type="ECO:0008006" key="5">
    <source>
        <dbReference type="Google" id="ProtNLM"/>
    </source>
</evidence>
<dbReference type="AlphaFoldDB" id="A0AAJ5WQU0"/>
<proteinExistence type="predicted"/>
<protein>
    <recommendedName>
        <fullName evidence="5">DUF4148 domain-containing protein</fullName>
    </recommendedName>
</protein>